<dbReference type="InterPro" id="IPR036410">
    <property type="entry name" value="HSP_DnaJ_Cys-rich_dom_sf"/>
</dbReference>
<feature type="binding site" evidence="14">
    <location>
        <position position="164"/>
    </location>
    <ligand>
        <name>Zn(2+)</name>
        <dbReference type="ChEBI" id="CHEBI:29105"/>
        <label>2</label>
    </ligand>
</feature>
<keyword evidence="10 14" id="KW-0143">Chaperone</keyword>
<organism evidence="18 19">
    <name type="scientific">Heliomicrobium undosum</name>
    <dbReference type="NCBI Taxonomy" id="121734"/>
    <lineage>
        <taxon>Bacteria</taxon>
        <taxon>Bacillati</taxon>
        <taxon>Bacillota</taxon>
        <taxon>Clostridia</taxon>
        <taxon>Eubacteriales</taxon>
        <taxon>Heliobacteriaceae</taxon>
        <taxon>Heliomicrobium</taxon>
    </lineage>
</organism>
<evidence type="ECO:0000256" key="11">
    <source>
        <dbReference type="ARBA" id="ARBA00053423"/>
    </source>
</evidence>
<evidence type="ECO:0000256" key="14">
    <source>
        <dbReference type="HAMAP-Rule" id="MF_01152"/>
    </source>
</evidence>
<feature type="repeat" description="CXXCXGXG motif" evidence="14">
    <location>
        <begin position="144"/>
        <end position="151"/>
    </location>
</feature>
<dbReference type="FunFam" id="2.60.260.20:FF:000009">
    <property type="entry name" value="Putative Mitochondrial DnaJ chaperone"/>
    <property type="match status" value="1"/>
</dbReference>
<keyword evidence="5 14" id="KW-0479">Metal-binding</keyword>
<dbReference type="SUPFAM" id="SSF49493">
    <property type="entry name" value="HSP40/DnaJ peptide-binding domain"/>
    <property type="match status" value="2"/>
</dbReference>
<dbReference type="GO" id="GO:0008270">
    <property type="term" value="F:zinc ion binding"/>
    <property type="evidence" value="ECO:0007669"/>
    <property type="project" value="UniProtKB-UniRule"/>
</dbReference>
<dbReference type="InterPro" id="IPR001305">
    <property type="entry name" value="HSP_DnaJ_Cys-rich_dom"/>
</dbReference>
<dbReference type="RefSeq" id="WP_161254964.1">
    <property type="nucleotide sequence ID" value="NZ_WXEY01000002.1"/>
</dbReference>
<feature type="binding site" evidence="14">
    <location>
        <position position="190"/>
    </location>
    <ligand>
        <name>Zn(2+)</name>
        <dbReference type="ChEBI" id="CHEBI:29105"/>
        <label>2</label>
    </ligand>
</feature>
<feature type="binding site" evidence="14">
    <location>
        <position position="201"/>
    </location>
    <ligand>
        <name>Zn(2+)</name>
        <dbReference type="ChEBI" id="CHEBI:29105"/>
        <label>1</label>
    </ligand>
</feature>
<name>A0A845L4W0_9FIRM</name>
<evidence type="ECO:0000256" key="1">
    <source>
        <dbReference type="ARBA" id="ARBA00004496"/>
    </source>
</evidence>
<keyword evidence="6 14" id="KW-0677">Repeat</keyword>
<evidence type="ECO:0000256" key="5">
    <source>
        <dbReference type="ARBA" id="ARBA00022723"/>
    </source>
</evidence>
<dbReference type="FunFam" id="1.10.287.110:FF:000034">
    <property type="entry name" value="Chaperone protein DnaJ"/>
    <property type="match status" value="1"/>
</dbReference>
<comment type="subunit">
    <text evidence="2 14">Homodimer.</text>
</comment>
<dbReference type="PANTHER" id="PTHR43096:SF48">
    <property type="entry name" value="CHAPERONE PROTEIN DNAJ"/>
    <property type="match status" value="1"/>
</dbReference>
<feature type="domain" description="J" evidence="16">
    <location>
        <begin position="5"/>
        <end position="70"/>
    </location>
</feature>
<feature type="repeat" description="CXXCXGXG motif" evidence="14">
    <location>
        <begin position="161"/>
        <end position="168"/>
    </location>
</feature>
<dbReference type="PANTHER" id="PTHR43096">
    <property type="entry name" value="DNAJ HOMOLOG 1, MITOCHONDRIAL-RELATED"/>
    <property type="match status" value="1"/>
</dbReference>
<dbReference type="InterPro" id="IPR008971">
    <property type="entry name" value="HSP40/DnaJ_pept-bd"/>
</dbReference>
<evidence type="ECO:0000256" key="10">
    <source>
        <dbReference type="ARBA" id="ARBA00023186"/>
    </source>
</evidence>
<dbReference type="GO" id="GO:0009408">
    <property type="term" value="P:response to heat"/>
    <property type="evidence" value="ECO:0007669"/>
    <property type="project" value="InterPro"/>
</dbReference>
<keyword evidence="7 14" id="KW-0863">Zinc-finger</keyword>
<dbReference type="PRINTS" id="PR00625">
    <property type="entry name" value="JDOMAIN"/>
</dbReference>
<gene>
    <name evidence="14 18" type="primary">dnaJ</name>
    <name evidence="18" type="ORF">GTO91_03675</name>
</gene>
<feature type="repeat" description="CXXCXGXG motif" evidence="14">
    <location>
        <begin position="187"/>
        <end position="194"/>
    </location>
</feature>
<feature type="domain" description="CR-type" evidence="17">
    <location>
        <begin position="131"/>
        <end position="213"/>
    </location>
</feature>
<evidence type="ECO:0000256" key="15">
    <source>
        <dbReference type="PROSITE-ProRule" id="PRU00546"/>
    </source>
</evidence>
<evidence type="ECO:0000256" key="12">
    <source>
        <dbReference type="ARBA" id="ARBA00061004"/>
    </source>
</evidence>
<keyword evidence="4 14" id="KW-0235">DNA replication</keyword>
<dbReference type="EMBL" id="WXEY01000002">
    <property type="protein sequence ID" value="MZP28808.1"/>
    <property type="molecule type" value="Genomic_DNA"/>
</dbReference>
<dbReference type="CDD" id="cd06257">
    <property type="entry name" value="DnaJ"/>
    <property type="match status" value="1"/>
</dbReference>
<dbReference type="Proteomes" id="UP000463470">
    <property type="component" value="Unassembled WGS sequence"/>
</dbReference>
<evidence type="ECO:0000256" key="3">
    <source>
        <dbReference type="ARBA" id="ARBA00022490"/>
    </source>
</evidence>
<feature type="binding site" evidence="14">
    <location>
        <position position="161"/>
    </location>
    <ligand>
        <name>Zn(2+)</name>
        <dbReference type="ChEBI" id="CHEBI:29105"/>
        <label>2</label>
    </ligand>
</feature>
<evidence type="ECO:0000256" key="4">
    <source>
        <dbReference type="ARBA" id="ARBA00022705"/>
    </source>
</evidence>
<dbReference type="SUPFAM" id="SSF46565">
    <property type="entry name" value="Chaperone J-domain"/>
    <property type="match status" value="1"/>
</dbReference>
<evidence type="ECO:0000259" key="16">
    <source>
        <dbReference type="PROSITE" id="PS50076"/>
    </source>
</evidence>
<dbReference type="OrthoDB" id="9779889at2"/>
<protein>
    <recommendedName>
        <fullName evidence="13 14">Chaperone protein DnaJ</fullName>
    </recommendedName>
</protein>
<dbReference type="GO" id="GO:0042026">
    <property type="term" value="P:protein refolding"/>
    <property type="evidence" value="ECO:0007669"/>
    <property type="project" value="TreeGrafter"/>
</dbReference>
<evidence type="ECO:0000256" key="7">
    <source>
        <dbReference type="ARBA" id="ARBA00022771"/>
    </source>
</evidence>
<evidence type="ECO:0000256" key="9">
    <source>
        <dbReference type="ARBA" id="ARBA00023016"/>
    </source>
</evidence>
<feature type="zinc finger region" description="CR-type" evidence="15">
    <location>
        <begin position="131"/>
        <end position="213"/>
    </location>
</feature>
<dbReference type="PROSITE" id="PS51188">
    <property type="entry name" value="ZF_CR"/>
    <property type="match status" value="1"/>
</dbReference>
<comment type="domain">
    <text evidence="14">The J domain is necessary and sufficient to stimulate DnaK ATPase activity. Zinc center 1 plays an important role in the autonomous, DnaK-independent chaperone activity of DnaJ. Zinc center 2 is essential for interaction with DnaK and for DnaJ activity.</text>
</comment>
<dbReference type="FunFam" id="2.10.230.10:FF:000002">
    <property type="entry name" value="Molecular chaperone DnaJ"/>
    <property type="match status" value="1"/>
</dbReference>
<dbReference type="CDD" id="cd10747">
    <property type="entry name" value="DnaJ_C"/>
    <property type="match status" value="1"/>
</dbReference>
<dbReference type="Pfam" id="PF00684">
    <property type="entry name" value="DnaJ_CXXCXGXG"/>
    <property type="match status" value="1"/>
</dbReference>
<dbReference type="Pfam" id="PF01556">
    <property type="entry name" value="DnaJ_C"/>
    <property type="match status" value="1"/>
</dbReference>
<evidence type="ECO:0000256" key="8">
    <source>
        <dbReference type="ARBA" id="ARBA00022833"/>
    </source>
</evidence>
<sequence length="374" mass="40573">MSKRDYYEVLGIGRDAGETEIKKAYRRLIKEFHPDVHPDKAFAEEKTKEINEAYEVLSDPEKRARYDQFGHAGPGGFGGFGEGGPDMGGFGDIFDMFFGGGFGGGGQRRGPQKGADLRFNLSITFEEAAFGVEKEVDIPRLEACDVCGGSGAEPGTSATTCSTCHGSGRVTTVAKTMLGNMQTVRTCPTCGGDGKIISKPCLHCGGQGKVRKRKRIKVKVPGGVDTGTRIRVSGEGEAGDKGGPPGDLYVFIEVQSHSFFERDNDDVICQVPINFVQAALGAEIEVPTLDGKVSLKIPEGTQTGAVFRIRGKGIKRLRGTGRGDQRIEVKVTVPTRLSEKQKELLREFGRTLKAENIESEKEKSFFEKMKDAFM</sequence>
<dbReference type="InterPro" id="IPR036869">
    <property type="entry name" value="J_dom_sf"/>
</dbReference>
<dbReference type="GO" id="GO:0006260">
    <property type="term" value="P:DNA replication"/>
    <property type="evidence" value="ECO:0007669"/>
    <property type="project" value="UniProtKB-KW"/>
</dbReference>
<dbReference type="Pfam" id="PF00226">
    <property type="entry name" value="DnaJ"/>
    <property type="match status" value="1"/>
</dbReference>
<dbReference type="GO" id="GO:0005737">
    <property type="term" value="C:cytoplasm"/>
    <property type="evidence" value="ECO:0007669"/>
    <property type="project" value="UniProtKB-SubCell"/>
</dbReference>
<feature type="binding site" evidence="14">
    <location>
        <position position="187"/>
    </location>
    <ligand>
        <name>Zn(2+)</name>
        <dbReference type="ChEBI" id="CHEBI:29105"/>
        <label>2</label>
    </ligand>
</feature>
<feature type="binding site" evidence="14">
    <location>
        <position position="144"/>
    </location>
    <ligand>
        <name>Zn(2+)</name>
        <dbReference type="ChEBI" id="CHEBI:29105"/>
        <label>1</label>
    </ligand>
</feature>
<dbReference type="InterPro" id="IPR002939">
    <property type="entry name" value="DnaJ_C"/>
</dbReference>
<dbReference type="NCBIfam" id="TIGR02349">
    <property type="entry name" value="DnaJ_bact"/>
    <property type="match status" value="1"/>
</dbReference>
<dbReference type="Gene3D" id="2.60.260.20">
    <property type="entry name" value="Urease metallochaperone UreE, N-terminal domain"/>
    <property type="match status" value="2"/>
</dbReference>
<dbReference type="PROSITE" id="PS50076">
    <property type="entry name" value="DNAJ_2"/>
    <property type="match status" value="1"/>
</dbReference>
<proteinExistence type="inferred from homology"/>
<dbReference type="Gene3D" id="1.10.287.110">
    <property type="entry name" value="DnaJ domain"/>
    <property type="match status" value="1"/>
</dbReference>
<dbReference type="GO" id="GO:0005524">
    <property type="term" value="F:ATP binding"/>
    <property type="evidence" value="ECO:0007669"/>
    <property type="project" value="InterPro"/>
</dbReference>
<comment type="cofactor">
    <cofactor evidence="14">
        <name>Zn(2+)</name>
        <dbReference type="ChEBI" id="CHEBI:29105"/>
    </cofactor>
    <text evidence="14">Binds 2 Zn(2+) ions per monomer.</text>
</comment>
<dbReference type="CDD" id="cd10719">
    <property type="entry name" value="DnaJ_zf"/>
    <property type="match status" value="1"/>
</dbReference>
<dbReference type="InterPro" id="IPR012724">
    <property type="entry name" value="DnaJ"/>
</dbReference>
<keyword evidence="19" id="KW-1185">Reference proteome</keyword>
<feature type="repeat" description="CXXCXGXG motif" evidence="14">
    <location>
        <begin position="201"/>
        <end position="208"/>
    </location>
</feature>
<dbReference type="HAMAP" id="MF_01152">
    <property type="entry name" value="DnaJ"/>
    <property type="match status" value="1"/>
</dbReference>
<evidence type="ECO:0000256" key="13">
    <source>
        <dbReference type="ARBA" id="ARBA00067609"/>
    </source>
</evidence>
<dbReference type="SMART" id="SM00271">
    <property type="entry name" value="DnaJ"/>
    <property type="match status" value="1"/>
</dbReference>
<reference evidence="18 19" key="1">
    <citation type="submission" date="2020-01" db="EMBL/GenBank/DDBJ databases">
        <title>Whole-genome sequence of Heliobacterium undosum DSM 13378.</title>
        <authorList>
            <person name="Kyndt J.A."/>
            <person name="Meyer T.E."/>
        </authorList>
    </citation>
    <scope>NUCLEOTIDE SEQUENCE [LARGE SCALE GENOMIC DNA]</scope>
    <source>
        <strain evidence="18 19">DSM 13378</strain>
    </source>
</reference>
<evidence type="ECO:0000256" key="2">
    <source>
        <dbReference type="ARBA" id="ARBA00011738"/>
    </source>
</evidence>
<dbReference type="AlphaFoldDB" id="A0A845L4W0"/>
<evidence type="ECO:0000256" key="6">
    <source>
        <dbReference type="ARBA" id="ARBA00022737"/>
    </source>
</evidence>
<dbReference type="NCBIfam" id="NF008035">
    <property type="entry name" value="PRK10767.1"/>
    <property type="match status" value="1"/>
</dbReference>
<evidence type="ECO:0000259" key="17">
    <source>
        <dbReference type="PROSITE" id="PS51188"/>
    </source>
</evidence>
<evidence type="ECO:0000313" key="19">
    <source>
        <dbReference type="Proteomes" id="UP000463470"/>
    </source>
</evidence>
<dbReference type="GO" id="GO:0031072">
    <property type="term" value="F:heat shock protein binding"/>
    <property type="evidence" value="ECO:0007669"/>
    <property type="project" value="InterPro"/>
</dbReference>
<feature type="binding site" evidence="14">
    <location>
        <position position="147"/>
    </location>
    <ligand>
        <name>Zn(2+)</name>
        <dbReference type="ChEBI" id="CHEBI:29105"/>
        <label>1</label>
    </ligand>
</feature>
<dbReference type="GO" id="GO:0051082">
    <property type="term" value="F:unfolded protein binding"/>
    <property type="evidence" value="ECO:0007669"/>
    <property type="project" value="UniProtKB-UniRule"/>
</dbReference>
<dbReference type="InterPro" id="IPR001623">
    <property type="entry name" value="DnaJ_domain"/>
</dbReference>
<dbReference type="Gene3D" id="2.10.230.10">
    <property type="entry name" value="Heat shock protein DnaJ, cysteine-rich domain"/>
    <property type="match status" value="1"/>
</dbReference>
<comment type="caution">
    <text evidence="18">The sequence shown here is derived from an EMBL/GenBank/DDBJ whole genome shotgun (WGS) entry which is preliminary data.</text>
</comment>
<accession>A0A845L4W0</accession>
<comment type="function">
    <text evidence="11 14">Participates actively in the response to hyperosmotic and heat shock by preventing the aggregation of stress-denatured proteins and by disaggregating proteins, also in an autonomous, DnaK-independent fashion. Unfolded proteins bind initially to DnaJ; upon interaction with the DnaJ-bound protein, DnaK hydrolyzes its bound ATP, resulting in the formation of a stable complex. GrpE releases ADP from DnaK; ATP binding to DnaK triggers the release of the substrate protein, thus completing the reaction cycle. Several rounds of ATP-dependent interactions between DnaJ, DnaK and GrpE are required for fully efficient folding. Also involved, together with DnaK and GrpE, in the DNA replication of plasmids through activation of initiation proteins.</text>
</comment>
<dbReference type="FunFam" id="2.60.260.20:FF:000004">
    <property type="entry name" value="Molecular chaperone DnaJ"/>
    <property type="match status" value="1"/>
</dbReference>
<feature type="binding site" evidence="14">
    <location>
        <position position="204"/>
    </location>
    <ligand>
        <name>Zn(2+)</name>
        <dbReference type="ChEBI" id="CHEBI:29105"/>
        <label>1</label>
    </ligand>
</feature>
<keyword evidence="3 14" id="KW-0963">Cytoplasm</keyword>
<keyword evidence="8 14" id="KW-0862">Zinc</keyword>
<comment type="similarity">
    <text evidence="12 14">Belongs to the DnaJ family.</text>
</comment>
<evidence type="ECO:0000313" key="18">
    <source>
        <dbReference type="EMBL" id="MZP28808.1"/>
    </source>
</evidence>
<comment type="subcellular location">
    <subcellularLocation>
        <location evidence="1 14">Cytoplasm</location>
    </subcellularLocation>
</comment>
<dbReference type="SUPFAM" id="SSF57938">
    <property type="entry name" value="DnaJ/Hsp40 cysteine-rich domain"/>
    <property type="match status" value="1"/>
</dbReference>
<keyword evidence="9 14" id="KW-0346">Stress response</keyword>